<reference evidence="2" key="1">
    <citation type="journal article" date="2019" name="Int. J. Syst. Evol. Microbiol.">
        <title>The Global Catalogue of Microorganisms (GCM) 10K type strain sequencing project: providing services to taxonomists for standard genome sequencing and annotation.</title>
        <authorList>
            <consortium name="The Broad Institute Genomics Platform"/>
            <consortium name="The Broad Institute Genome Sequencing Center for Infectious Disease"/>
            <person name="Wu L."/>
            <person name="Ma J."/>
        </authorList>
    </citation>
    <scope>NUCLEOTIDE SEQUENCE [LARGE SCALE GENOMIC DNA]</scope>
    <source>
        <strain evidence="2">JCM 4738</strain>
    </source>
</reference>
<comment type="caution">
    <text evidence="1">The sequence shown here is derived from an EMBL/GenBank/DDBJ whole genome shotgun (WGS) entry which is preliminary data.</text>
</comment>
<evidence type="ECO:0000313" key="2">
    <source>
        <dbReference type="Proteomes" id="UP001596483"/>
    </source>
</evidence>
<proteinExistence type="predicted"/>
<gene>
    <name evidence="1" type="ORF">ACFQQH_05165</name>
</gene>
<keyword evidence="2" id="KW-1185">Reference proteome</keyword>
<dbReference type="EMBL" id="JBHTCT010000011">
    <property type="protein sequence ID" value="MFC7364515.1"/>
    <property type="molecule type" value="Genomic_DNA"/>
</dbReference>
<dbReference type="Pfam" id="PF19474">
    <property type="entry name" value="DUF6011"/>
    <property type="match status" value="1"/>
</dbReference>
<name>A0ABW2NFL5_9BACL</name>
<dbReference type="InterPro" id="IPR046053">
    <property type="entry name" value="DUF6011"/>
</dbReference>
<organism evidence="1 2">
    <name type="scientific">Bhargavaea changchunensis</name>
    <dbReference type="NCBI Taxonomy" id="2134037"/>
    <lineage>
        <taxon>Bacteria</taxon>
        <taxon>Bacillati</taxon>
        <taxon>Bacillota</taxon>
        <taxon>Bacilli</taxon>
        <taxon>Bacillales</taxon>
        <taxon>Caryophanaceae</taxon>
        <taxon>Bhargavaea</taxon>
    </lineage>
</organism>
<sequence>MSNCKRCNRPLKTTQSIERGYGPTCKKKHDEAEAEFLKRQITIDEYAEYEAKAVGR</sequence>
<evidence type="ECO:0000313" key="1">
    <source>
        <dbReference type="EMBL" id="MFC7364515.1"/>
    </source>
</evidence>
<dbReference type="RefSeq" id="WP_198304136.1">
    <property type="nucleotide sequence ID" value="NZ_JBHTCT010000011.1"/>
</dbReference>
<dbReference type="Proteomes" id="UP001596483">
    <property type="component" value="Unassembled WGS sequence"/>
</dbReference>
<protein>
    <submittedName>
        <fullName evidence="1">DUF6011 domain-containing protein</fullName>
    </submittedName>
</protein>
<accession>A0ABW2NFL5</accession>